<dbReference type="GO" id="GO:0050660">
    <property type="term" value="F:flavin adenine dinucleotide binding"/>
    <property type="evidence" value="ECO:0007669"/>
    <property type="project" value="InterPro"/>
</dbReference>
<dbReference type="PANTHER" id="PTHR43884:SF20">
    <property type="entry name" value="ACYL-COA DEHYDROGENASE FADE28"/>
    <property type="match status" value="1"/>
</dbReference>
<dbReference type="RefSeq" id="WP_184027455.1">
    <property type="nucleotide sequence ID" value="NZ_JACIJJ010000002.1"/>
</dbReference>
<dbReference type="SUPFAM" id="SSF56645">
    <property type="entry name" value="Acyl-CoA dehydrogenase NM domain-like"/>
    <property type="match status" value="1"/>
</dbReference>
<dbReference type="Proteomes" id="UP000557739">
    <property type="component" value="Unassembled WGS sequence"/>
</dbReference>
<dbReference type="PANTHER" id="PTHR43884">
    <property type="entry name" value="ACYL-COA DEHYDROGENASE"/>
    <property type="match status" value="1"/>
</dbReference>
<keyword evidence="4" id="KW-0274">FAD</keyword>
<evidence type="ECO:0000313" key="8">
    <source>
        <dbReference type="EMBL" id="MBB5698599.1"/>
    </source>
</evidence>
<proteinExistence type="inferred from homology"/>
<feature type="domain" description="Acyl-CoA dehydrogenase/oxidase N-terminal" evidence="7">
    <location>
        <begin position="20"/>
        <end position="114"/>
    </location>
</feature>
<evidence type="ECO:0000259" key="7">
    <source>
        <dbReference type="Pfam" id="PF02771"/>
    </source>
</evidence>
<dbReference type="GO" id="GO:0003995">
    <property type="term" value="F:acyl-CoA dehydrogenase activity"/>
    <property type="evidence" value="ECO:0007669"/>
    <property type="project" value="TreeGrafter"/>
</dbReference>
<sequence length="361" mass="38043">MDDFLDVDGLKASFRDVLSVEASVDTVLAHFDHARGMARPLWDTIVGLGWTALSVPEAHGGLGLGIDALVALYEEAGRAVAPVPLLSTMLAADAIARGASETQQANWLPMIVAGAVVAIDPPAPLQPPTLTIAPTVDGWHLSGTTRMLDAADADRLLHLAVAPDGSLRRVLLSPEQVEGLPLWDHGHTLSDIVYRDRPISAEAVFGTNGKVEEALAIHASLALAAEAVGGSQALLPLTIDYLKTRQQFGKPIGSFQALKHRVADHQTRLEGDRLLLASAAALAAADDRLAPSEASAAKALACANYAELARDAIQLHGGIGFTAEQACHLFLKRARLIELLFGDRSLHLARAASALDLEIAA</sequence>
<comment type="cofactor">
    <cofactor evidence="1">
        <name>FAD</name>
        <dbReference type="ChEBI" id="CHEBI:57692"/>
    </cofactor>
</comment>
<dbReference type="Pfam" id="PF02771">
    <property type="entry name" value="Acyl-CoA_dh_N"/>
    <property type="match status" value="1"/>
</dbReference>
<evidence type="ECO:0000256" key="3">
    <source>
        <dbReference type="ARBA" id="ARBA00022630"/>
    </source>
</evidence>
<dbReference type="Pfam" id="PF00441">
    <property type="entry name" value="Acyl-CoA_dh_1"/>
    <property type="match status" value="1"/>
</dbReference>
<gene>
    <name evidence="8" type="ORF">FHR19_001944</name>
</gene>
<name>A0A7W9AQP3_9SPHN</name>
<dbReference type="Gene3D" id="1.20.140.10">
    <property type="entry name" value="Butyryl-CoA Dehydrogenase, subunit A, domain 3"/>
    <property type="match status" value="1"/>
</dbReference>
<protein>
    <submittedName>
        <fullName evidence="8">Alkylation response protein AidB-like acyl-CoA dehydrogenase</fullName>
    </submittedName>
</protein>
<evidence type="ECO:0000256" key="1">
    <source>
        <dbReference type="ARBA" id="ARBA00001974"/>
    </source>
</evidence>
<dbReference type="InterPro" id="IPR009075">
    <property type="entry name" value="AcylCo_DH/oxidase_C"/>
</dbReference>
<keyword evidence="5" id="KW-0560">Oxidoreductase</keyword>
<dbReference type="SUPFAM" id="SSF47203">
    <property type="entry name" value="Acyl-CoA dehydrogenase C-terminal domain-like"/>
    <property type="match status" value="1"/>
</dbReference>
<keyword evidence="3" id="KW-0285">Flavoprotein</keyword>
<reference evidence="8 9" key="1">
    <citation type="submission" date="2020-08" db="EMBL/GenBank/DDBJ databases">
        <title>Genomic Encyclopedia of Type Strains, Phase IV (KMG-IV): sequencing the most valuable type-strain genomes for metagenomic binning, comparative biology and taxonomic classification.</title>
        <authorList>
            <person name="Goeker M."/>
        </authorList>
    </citation>
    <scope>NUCLEOTIDE SEQUENCE [LARGE SCALE GENOMIC DNA]</scope>
    <source>
        <strain evidence="8 9">DSM 27244</strain>
    </source>
</reference>
<dbReference type="InterPro" id="IPR036250">
    <property type="entry name" value="AcylCo_DH-like_C"/>
</dbReference>
<comment type="caution">
    <text evidence="8">The sequence shown here is derived from an EMBL/GenBank/DDBJ whole genome shotgun (WGS) entry which is preliminary data.</text>
</comment>
<feature type="domain" description="Acyl-CoA dehydrogenase/oxidase C-terminal" evidence="6">
    <location>
        <begin position="221"/>
        <end position="352"/>
    </location>
</feature>
<evidence type="ECO:0000256" key="5">
    <source>
        <dbReference type="ARBA" id="ARBA00023002"/>
    </source>
</evidence>
<accession>A0A7W9AQP3</accession>
<evidence type="ECO:0000256" key="2">
    <source>
        <dbReference type="ARBA" id="ARBA00009347"/>
    </source>
</evidence>
<keyword evidence="9" id="KW-1185">Reference proteome</keyword>
<dbReference type="AlphaFoldDB" id="A0A7W9AQP3"/>
<evidence type="ECO:0000313" key="9">
    <source>
        <dbReference type="Proteomes" id="UP000557739"/>
    </source>
</evidence>
<evidence type="ECO:0000259" key="6">
    <source>
        <dbReference type="Pfam" id="PF00441"/>
    </source>
</evidence>
<dbReference type="InterPro" id="IPR013786">
    <property type="entry name" value="AcylCoA_DH/ox_N"/>
</dbReference>
<dbReference type="Gene3D" id="1.10.540.10">
    <property type="entry name" value="Acyl-CoA dehydrogenase/oxidase, N-terminal domain"/>
    <property type="match status" value="1"/>
</dbReference>
<dbReference type="InterPro" id="IPR037069">
    <property type="entry name" value="AcylCoA_DH/ox_N_sf"/>
</dbReference>
<dbReference type="InterPro" id="IPR009100">
    <property type="entry name" value="AcylCoA_DH/oxidase_NM_dom_sf"/>
</dbReference>
<comment type="similarity">
    <text evidence="2">Belongs to the acyl-CoA dehydrogenase family.</text>
</comment>
<dbReference type="EMBL" id="JACIJJ010000002">
    <property type="protein sequence ID" value="MBB5698599.1"/>
    <property type="molecule type" value="Genomic_DNA"/>
</dbReference>
<organism evidence="8 9">
    <name type="scientific">Sphingomonas yantingensis</name>
    <dbReference type="NCBI Taxonomy" id="1241761"/>
    <lineage>
        <taxon>Bacteria</taxon>
        <taxon>Pseudomonadati</taxon>
        <taxon>Pseudomonadota</taxon>
        <taxon>Alphaproteobacteria</taxon>
        <taxon>Sphingomonadales</taxon>
        <taxon>Sphingomonadaceae</taxon>
        <taxon>Sphingomonas</taxon>
    </lineage>
</organism>
<evidence type="ECO:0000256" key="4">
    <source>
        <dbReference type="ARBA" id="ARBA00022827"/>
    </source>
</evidence>